<evidence type="ECO:0000313" key="2">
    <source>
        <dbReference type="Proteomes" id="UP000507245"/>
    </source>
</evidence>
<protein>
    <submittedName>
        <fullName evidence="1">Uncharacterized protein</fullName>
    </submittedName>
</protein>
<proteinExistence type="predicted"/>
<name>A0A6J5XVU9_PRUAR</name>
<gene>
    <name evidence="1" type="ORF">ORAREDHAP_LOCUS44083</name>
</gene>
<organism evidence="1 2">
    <name type="scientific">Prunus armeniaca</name>
    <name type="common">Apricot</name>
    <name type="synonym">Armeniaca vulgaris</name>
    <dbReference type="NCBI Taxonomy" id="36596"/>
    <lineage>
        <taxon>Eukaryota</taxon>
        <taxon>Viridiplantae</taxon>
        <taxon>Streptophyta</taxon>
        <taxon>Embryophyta</taxon>
        <taxon>Tracheophyta</taxon>
        <taxon>Spermatophyta</taxon>
        <taxon>Magnoliopsida</taxon>
        <taxon>eudicotyledons</taxon>
        <taxon>Gunneridae</taxon>
        <taxon>Pentapetalae</taxon>
        <taxon>rosids</taxon>
        <taxon>fabids</taxon>
        <taxon>Rosales</taxon>
        <taxon>Rosaceae</taxon>
        <taxon>Amygdaloideae</taxon>
        <taxon>Amygdaleae</taxon>
        <taxon>Prunus</taxon>
    </lineage>
</organism>
<reference evidence="2" key="1">
    <citation type="journal article" date="2020" name="Genome Biol.">
        <title>Gamete binning: chromosome-level and haplotype-resolved genome assembly enabled by high-throughput single-cell sequencing of gamete genomes.</title>
        <authorList>
            <person name="Campoy J.A."/>
            <person name="Sun H."/>
            <person name="Goel M."/>
            <person name="Jiao W.-B."/>
            <person name="Folz-Donahue K."/>
            <person name="Wang N."/>
            <person name="Rubio M."/>
            <person name="Liu C."/>
            <person name="Kukat C."/>
            <person name="Ruiz D."/>
            <person name="Huettel B."/>
            <person name="Schneeberger K."/>
        </authorList>
    </citation>
    <scope>NUCLEOTIDE SEQUENCE [LARGE SCALE GENOMIC DNA]</scope>
    <source>
        <strain evidence="2">cv. Rojo Pasion</strain>
    </source>
</reference>
<dbReference type="EMBL" id="CAEKKB010000007">
    <property type="protein sequence ID" value="CAB4317331.1"/>
    <property type="molecule type" value="Genomic_DNA"/>
</dbReference>
<keyword evidence="2" id="KW-1185">Reference proteome</keyword>
<sequence>MYYRLLEKVKALKWITPIFDDLCEQFQHITMYKVYMDKFGNFLAPSYVLLVQHAMLVHIPQPNSDCLG</sequence>
<accession>A0A6J5XVU9</accession>
<dbReference type="AlphaFoldDB" id="A0A6J5XVU9"/>
<dbReference type="Proteomes" id="UP000507245">
    <property type="component" value="Unassembled WGS sequence"/>
</dbReference>
<dbReference type="OrthoDB" id="10395903at2759"/>
<evidence type="ECO:0000313" key="1">
    <source>
        <dbReference type="EMBL" id="CAB4317331.1"/>
    </source>
</evidence>